<accession>A0ABP7LYQ6</accession>
<organism evidence="2 3">
    <name type="scientific">Litoribacillus peritrichatus</name>
    <dbReference type="NCBI Taxonomy" id="718191"/>
    <lineage>
        <taxon>Bacteria</taxon>
        <taxon>Pseudomonadati</taxon>
        <taxon>Pseudomonadota</taxon>
        <taxon>Gammaproteobacteria</taxon>
        <taxon>Oceanospirillales</taxon>
        <taxon>Oceanospirillaceae</taxon>
        <taxon>Litoribacillus</taxon>
    </lineage>
</organism>
<comment type="caution">
    <text evidence="2">The sequence shown here is derived from an EMBL/GenBank/DDBJ whole genome shotgun (WGS) entry which is preliminary data.</text>
</comment>
<protein>
    <submittedName>
        <fullName evidence="2">Alpha,alpha-trehalose-phosphate synthase (UDP-forming)</fullName>
    </submittedName>
</protein>
<dbReference type="PANTHER" id="PTHR10788:SF106">
    <property type="entry name" value="BCDNA.GH08860"/>
    <property type="match status" value="1"/>
</dbReference>
<reference evidence="3" key="1">
    <citation type="journal article" date="2019" name="Int. J. Syst. Evol. Microbiol.">
        <title>The Global Catalogue of Microorganisms (GCM) 10K type strain sequencing project: providing services to taxonomists for standard genome sequencing and annotation.</title>
        <authorList>
            <consortium name="The Broad Institute Genomics Platform"/>
            <consortium name="The Broad Institute Genome Sequencing Center for Infectious Disease"/>
            <person name="Wu L."/>
            <person name="Ma J."/>
        </authorList>
    </citation>
    <scope>NUCLEOTIDE SEQUENCE [LARGE SCALE GENOMIC DNA]</scope>
    <source>
        <strain evidence="3">JCM 17551</strain>
    </source>
</reference>
<name>A0ABP7LYQ6_9GAMM</name>
<dbReference type="Pfam" id="PF00982">
    <property type="entry name" value="Glyco_transf_20"/>
    <property type="match status" value="1"/>
</dbReference>
<dbReference type="InterPro" id="IPR001830">
    <property type="entry name" value="Glyco_trans_20"/>
</dbReference>
<evidence type="ECO:0000313" key="3">
    <source>
        <dbReference type="Proteomes" id="UP001501565"/>
    </source>
</evidence>
<evidence type="ECO:0000256" key="1">
    <source>
        <dbReference type="ARBA" id="ARBA00008799"/>
    </source>
</evidence>
<proteinExistence type="inferred from homology"/>
<dbReference type="EMBL" id="BAABBN010000002">
    <property type="protein sequence ID" value="GAA3909597.1"/>
    <property type="molecule type" value="Genomic_DNA"/>
</dbReference>
<keyword evidence="3" id="KW-1185">Reference proteome</keyword>
<dbReference type="SUPFAM" id="SSF53756">
    <property type="entry name" value="UDP-Glycosyltransferase/glycogen phosphorylase"/>
    <property type="match status" value="1"/>
</dbReference>
<dbReference type="PANTHER" id="PTHR10788">
    <property type="entry name" value="TREHALOSE-6-PHOSPHATE SYNTHASE"/>
    <property type="match status" value="1"/>
</dbReference>
<dbReference type="Gene3D" id="3.40.50.2000">
    <property type="entry name" value="Glycogen Phosphorylase B"/>
    <property type="match status" value="2"/>
</dbReference>
<sequence length="460" mass="51791">MKIGRLISLSWYGGVDSQDVVAKQVAGLHAQAEGLWLCVEREGSSPGPGTQLIALNLDQRDELQLSQSFYEDCILPLFHHLRKGFSYNQHQYQAYRRWNKGLAEALAALYRDGDVLWLHDAHWIPLARYLKEIQPKLPIGISLPSSFCGAEVLNTLPVATELLQDFFYFDLISFSRESDICSFTDAVTTIGGALTLADKRLKKDNQILKVAAYPAVSQVKNDISADIQGAFDMASSDKLVLSIDIPSWISNRTNRNQAYELFLQDNPTLARDIVFGAVVVPFAIGSDRTRNIVRRWKEDLHDLNEHWRSFSRKPFRMMLSQDVPSAIDTLYREAKVFLDLSYGCYCSCNAIDFWAAQNPDDPGVLIISKLAIDGNELSGAMVVHPLDVVGVSKAIKAALLMPLSERKLRHEQLAETFRALSAERKKSKFTFDVVEQAKKNRHSNLVTMKRQSVNPQPHHS</sequence>
<comment type="similarity">
    <text evidence="1">Belongs to the glycosyltransferase 20 family.</text>
</comment>
<gene>
    <name evidence="2" type="primary">otsA</name>
    <name evidence="2" type="ORF">GCM10022277_00420</name>
</gene>
<dbReference type="Proteomes" id="UP001501565">
    <property type="component" value="Unassembled WGS sequence"/>
</dbReference>
<evidence type="ECO:0000313" key="2">
    <source>
        <dbReference type="EMBL" id="GAA3909597.1"/>
    </source>
</evidence>
<dbReference type="RefSeq" id="WP_344794229.1">
    <property type="nucleotide sequence ID" value="NZ_BAABBN010000002.1"/>
</dbReference>